<evidence type="ECO:0000313" key="2">
    <source>
        <dbReference type="EMBL" id="SVE59561.1"/>
    </source>
</evidence>
<keyword evidence="1" id="KW-0472">Membrane</keyword>
<keyword evidence="1" id="KW-0812">Transmembrane</keyword>
<accession>A0A383ES16</accession>
<proteinExistence type="predicted"/>
<organism evidence="2">
    <name type="scientific">marine metagenome</name>
    <dbReference type="NCBI Taxonomy" id="408172"/>
    <lineage>
        <taxon>unclassified sequences</taxon>
        <taxon>metagenomes</taxon>
        <taxon>ecological metagenomes</taxon>
    </lineage>
</organism>
<feature type="transmembrane region" description="Helical" evidence="1">
    <location>
        <begin position="6"/>
        <end position="25"/>
    </location>
</feature>
<keyword evidence="1" id="KW-1133">Transmembrane helix</keyword>
<name>A0A383ES16_9ZZZZ</name>
<gene>
    <name evidence="2" type="ORF">METZ01_LOCUS512415</name>
</gene>
<dbReference type="AlphaFoldDB" id="A0A383ES16"/>
<dbReference type="EMBL" id="UINC01228307">
    <property type="protein sequence ID" value="SVE59561.1"/>
    <property type="molecule type" value="Genomic_DNA"/>
</dbReference>
<evidence type="ECO:0000256" key="1">
    <source>
        <dbReference type="SAM" id="Phobius"/>
    </source>
</evidence>
<feature type="non-terminal residue" evidence="2">
    <location>
        <position position="1"/>
    </location>
</feature>
<sequence>EVNMKQYFTGFFTGLCLTASAFLFMGAQNKTLGDVTVKSLKVVDDEGSDVVTLASYKLGGFIWVWNNKGSQVVELSVDGNNGGYVRANNGAGDRKVEVRAGGNDSSGGLLETFNANGEMTSYLGTSINGIGILRTFNDTGVETGYFGTSKKKDGMAVLSDRYGYTSWSASGKK</sequence>
<protein>
    <submittedName>
        <fullName evidence="2">Uncharacterized protein</fullName>
    </submittedName>
</protein>
<reference evidence="2" key="1">
    <citation type="submission" date="2018-05" db="EMBL/GenBank/DDBJ databases">
        <authorList>
            <person name="Lanie J.A."/>
            <person name="Ng W.-L."/>
            <person name="Kazmierczak K.M."/>
            <person name="Andrzejewski T.M."/>
            <person name="Davidsen T.M."/>
            <person name="Wayne K.J."/>
            <person name="Tettelin H."/>
            <person name="Glass J.I."/>
            <person name="Rusch D."/>
            <person name="Podicherti R."/>
            <person name="Tsui H.-C.T."/>
            <person name="Winkler M.E."/>
        </authorList>
    </citation>
    <scope>NUCLEOTIDE SEQUENCE</scope>
</reference>